<accession>A0A0A8YZ47</accession>
<feature type="compositionally biased region" description="Basic and acidic residues" evidence="1">
    <location>
        <begin position="128"/>
        <end position="140"/>
    </location>
</feature>
<proteinExistence type="predicted"/>
<dbReference type="EMBL" id="GBRH01266049">
    <property type="protein sequence ID" value="JAD31846.1"/>
    <property type="molecule type" value="Transcribed_RNA"/>
</dbReference>
<protein>
    <submittedName>
        <fullName evidence="2">Uncharacterized protein</fullName>
    </submittedName>
</protein>
<sequence length="165" mass="16853">MYTVGWFRNFWAGQRLASGADVSGGCEVDRVHYCVVGRGVCEGGPGESSVPCAPAGVDYARGAAGGPPRMTCRVRVGRGGSGRWRRRSAVAEQRTTTGAAGVLTTGGGGARLGPRATPGVSPQGGEGSRGDLVDRRRQEQWHGLVGVPGGGAHYGNRSGGVQAGF</sequence>
<feature type="region of interest" description="Disordered" evidence="1">
    <location>
        <begin position="92"/>
        <end position="165"/>
    </location>
</feature>
<reference evidence="2" key="1">
    <citation type="submission" date="2014-09" db="EMBL/GenBank/DDBJ databases">
        <authorList>
            <person name="Magalhaes I.L.F."/>
            <person name="Oliveira U."/>
            <person name="Santos F.R."/>
            <person name="Vidigal T.H.D.A."/>
            <person name="Brescovit A.D."/>
            <person name="Santos A.J."/>
        </authorList>
    </citation>
    <scope>NUCLEOTIDE SEQUENCE</scope>
    <source>
        <tissue evidence="2">Shoot tissue taken approximately 20 cm above the soil surface</tissue>
    </source>
</reference>
<feature type="compositionally biased region" description="Gly residues" evidence="1">
    <location>
        <begin position="146"/>
        <end position="165"/>
    </location>
</feature>
<evidence type="ECO:0000256" key="1">
    <source>
        <dbReference type="SAM" id="MobiDB-lite"/>
    </source>
</evidence>
<name>A0A0A8YZ47_ARUDO</name>
<evidence type="ECO:0000313" key="2">
    <source>
        <dbReference type="EMBL" id="JAD31846.1"/>
    </source>
</evidence>
<reference evidence="2" key="2">
    <citation type="journal article" date="2015" name="Data Brief">
        <title>Shoot transcriptome of the giant reed, Arundo donax.</title>
        <authorList>
            <person name="Barrero R.A."/>
            <person name="Guerrero F.D."/>
            <person name="Moolhuijzen P."/>
            <person name="Goolsby J.A."/>
            <person name="Tidwell J."/>
            <person name="Bellgard S.E."/>
            <person name="Bellgard M.I."/>
        </authorList>
    </citation>
    <scope>NUCLEOTIDE SEQUENCE</scope>
    <source>
        <tissue evidence="2">Shoot tissue taken approximately 20 cm above the soil surface</tissue>
    </source>
</reference>
<organism evidence="2">
    <name type="scientific">Arundo donax</name>
    <name type="common">Giant reed</name>
    <name type="synonym">Donax arundinaceus</name>
    <dbReference type="NCBI Taxonomy" id="35708"/>
    <lineage>
        <taxon>Eukaryota</taxon>
        <taxon>Viridiplantae</taxon>
        <taxon>Streptophyta</taxon>
        <taxon>Embryophyta</taxon>
        <taxon>Tracheophyta</taxon>
        <taxon>Spermatophyta</taxon>
        <taxon>Magnoliopsida</taxon>
        <taxon>Liliopsida</taxon>
        <taxon>Poales</taxon>
        <taxon>Poaceae</taxon>
        <taxon>PACMAD clade</taxon>
        <taxon>Arundinoideae</taxon>
        <taxon>Arundineae</taxon>
        <taxon>Arundo</taxon>
    </lineage>
</organism>
<dbReference type="AlphaFoldDB" id="A0A0A8YZ47"/>